<reference evidence="1 2" key="1">
    <citation type="submission" date="2018-04" db="EMBL/GenBank/DDBJ databases">
        <title>Chitinophaga fuyangensis sp. nov., isolated from soil in a chemical factory.</title>
        <authorList>
            <person name="Chen K."/>
        </authorList>
    </citation>
    <scope>NUCLEOTIDE SEQUENCE [LARGE SCALE GENOMIC DNA]</scope>
    <source>
        <strain evidence="1 2">LY-1</strain>
    </source>
</reference>
<dbReference type="OrthoDB" id="7432683at2"/>
<protein>
    <recommendedName>
        <fullName evidence="3">Carboxypeptidase regulatory-like domain-containing protein</fullName>
    </recommendedName>
</protein>
<dbReference type="RefSeq" id="WP_108684740.1">
    <property type="nucleotide sequence ID" value="NZ_QCYK01000001.1"/>
</dbReference>
<evidence type="ECO:0008006" key="3">
    <source>
        <dbReference type="Google" id="ProtNLM"/>
    </source>
</evidence>
<dbReference type="EMBL" id="QCYK01000001">
    <property type="protein sequence ID" value="PUZ28099.1"/>
    <property type="molecule type" value="Genomic_DNA"/>
</dbReference>
<gene>
    <name evidence="1" type="ORF">DCC81_01040</name>
</gene>
<dbReference type="InterPro" id="IPR008969">
    <property type="entry name" value="CarboxyPept-like_regulatory"/>
</dbReference>
<dbReference type="AlphaFoldDB" id="A0A2T7BKC7"/>
<keyword evidence="2" id="KW-1185">Reference proteome</keyword>
<comment type="caution">
    <text evidence="1">The sequence shown here is derived from an EMBL/GenBank/DDBJ whole genome shotgun (WGS) entry which is preliminary data.</text>
</comment>
<sequence>MKQFLHVDLPCHENWDAMAQVRDGRFCGSCTQRVIDFTQLTDGEILEAIRNAGGNCCGRFTTMQLDRPLEVHSAHRAPFRMPVLTAAAFTSFLLVQALPEAHAQQQHASNVTVSQAQDTAAPANISHTEGPYMMGKIAPYRVLAGVVVNERGKPLHGITINVEGQHAPGSSDASGHFYVQLPLSVTTDQPLHLRLSDDHRHVQHVTVTLRRAGDDLQLRFRNTKAN</sequence>
<evidence type="ECO:0000313" key="2">
    <source>
        <dbReference type="Proteomes" id="UP000244450"/>
    </source>
</evidence>
<name>A0A2T7BKC7_9BACT</name>
<accession>A0A2T7BKC7</accession>
<organism evidence="1 2">
    <name type="scientific">Chitinophaga parva</name>
    <dbReference type="NCBI Taxonomy" id="2169414"/>
    <lineage>
        <taxon>Bacteria</taxon>
        <taxon>Pseudomonadati</taxon>
        <taxon>Bacteroidota</taxon>
        <taxon>Chitinophagia</taxon>
        <taxon>Chitinophagales</taxon>
        <taxon>Chitinophagaceae</taxon>
        <taxon>Chitinophaga</taxon>
    </lineage>
</organism>
<proteinExistence type="predicted"/>
<dbReference type="SUPFAM" id="SSF49464">
    <property type="entry name" value="Carboxypeptidase regulatory domain-like"/>
    <property type="match status" value="1"/>
</dbReference>
<evidence type="ECO:0000313" key="1">
    <source>
        <dbReference type="EMBL" id="PUZ28099.1"/>
    </source>
</evidence>
<dbReference type="Proteomes" id="UP000244450">
    <property type="component" value="Unassembled WGS sequence"/>
</dbReference>